<dbReference type="Gene3D" id="1.10.1760.20">
    <property type="match status" value="1"/>
</dbReference>
<evidence type="ECO:0000313" key="2">
    <source>
        <dbReference type="EMBL" id="KRO16027.1"/>
    </source>
</evidence>
<evidence type="ECO:0000256" key="1">
    <source>
        <dbReference type="SAM" id="Phobius"/>
    </source>
</evidence>
<dbReference type="OrthoDB" id="9813540at2"/>
<keyword evidence="1" id="KW-1133">Transmembrane helix</keyword>
<sequence length="200" mass="21022">MTNAHNRTYTLSITGVLGALIILQSYLPMIGYITVVPGLPAISTIHVTVIVAASLLGPKMGMGLGTLWGVVSMIKAYTEAGDPLSLLLFQNPIIAILPRLAVGLVAGVIAYSLWPKVTGVKRTIKLSVAGILGALTNTVLVIALTWLLRGSAAVNLIPQANLATLGIVLFGMFFANAVAEMILAGIVTPLIVQPLLRFKR</sequence>
<accession>A0A0R2MUQ9</accession>
<feature type="transmembrane region" description="Helical" evidence="1">
    <location>
        <begin position="60"/>
        <end position="78"/>
    </location>
</feature>
<dbReference type="AlphaFoldDB" id="A0A0R2MUQ9"/>
<dbReference type="PATRIC" id="fig|1293598.4.peg.2112"/>
<organism evidence="2 3">
    <name type="scientific">Lacticaseibacillus saniviri JCM 17471 = DSM 24301</name>
    <dbReference type="NCBI Taxonomy" id="1293598"/>
    <lineage>
        <taxon>Bacteria</taxon>
        <taxon>Bacillati</taxon>
        <taxon>Bacillota</taxon>
        <taxon>Bacilli</taxon>
        <taxon>Lactobacillales</taxon>
        <taxon>Lactobacillaceae</taxon>
        <taxon>Lacticaseibacillus</taxon>
    </lineage>
</organism>
<reference evidence="2 3" key="1">
    <citation type="journal article" date="2015" name="Genome Announc.">
        <title>Expanding the biotechnology potential of lactobacilli through comparative genomics of 213 strains and associated genera.</title>
        <authorList>
            <person name="Sun Z."/>
            <person name="Harris H.M."/>
            <person name="McCann A."/>
            <person name="Guo C."/>
            <person name="Argimon S."/>
            <person name="Zhang W."/>
            <person name="Yang X."/>
            <person name="Jeffery I.B."/>
            <person name="Cooney J.C."/>
            <person name="Kagawa T.F."/>
            <person name="Liu W."/>
            <person name="Song Y."/>
            <person name="Salvetti E."/>
            <person name="Wrobel A."/>
            <person name="Rasinkangas P."/>
            <person name="Parkhill J."/>
            <person name="Rea M.C."/>
            <person name="O'Sullivan O."/>
            <person name="Ritari J."/>
            <person name="Douillard F.P."/>
            <person name="Paul Ross R."/>
            <person name="Yang R."/>
            <person name="Briner A.E."/>
            <person name="Felis G.E."/>
            <person name="de Vos W.M."/>
            <person name="Barrangou R."/>
            <person name="Klaenhammer T.R."/>
            <person name="Caufield P.W."/>
            <person name="Cui Y."/>
            <person name="Zhang H."/>
            <person name="O'Toole P.W."/>
        </authorList>
    </citation>
    <scope>NUCLEOTIDE SEQUENCE [LARGE SCALE GENOMIC DNA]</scope>
    <source>
        <strain evidence="2 3">DSM 24301</strain>
    </source>
</reference>
<keyword evidence="1" id="KW-0812">Transmembrane</keyword>
<feature type="transmembrane region" description="Helical" evidence="1">
    <location>
        <begin position="93"/>
        <end position="114"/>
    </location>
</feature>
<dbReference type="STRING" id="1293598.IV56_GL002026"/>
<feature type="transmembrane region" description="Helical" evidence="1">
    <location>
        <begin position="126"/>
        <end position="147"/>
    </location>
</feature>
<keyword evidence="3" id="KW-1185">Reference proteome</keyword>
<gene>
    <name evidence="2" type="ORF">IV56_GL002026</name>
</gene>
<dbReference type="EMBL" id="JQCE01000057">
    <property type="protein sequence ID" value="KRO16027.1"/>
    <property type="molecule type" value="Genomic_DNA"/>
</dbReference>
<protein>
    <submittedName>
        <fullName evidence="2">Membrane protein</fullName>
    </submittedName>
</protein>
<evidence type="ECO:0000313" key="3">
    <source>
        <dbReference type="Proteomes" id="UP000050969"/>
    </source>
</evidence>
<dbReference type="InterPro" id="IPR024529">
    <property type="entry name" value="ECF_trnsprt_substrate-spec"/>
</dbReference>
<comment type="caution">
    <text evidence="2">The sequence shown here is derived from an EMBL/GenBank/DDBJ whole genome shotgun (WGS) entry which is preliminary data.</text>
</comment>
<feature type="transmembrane region" description="Helical" evidence="1">
    <location>
        <begin position="167"/>
        <end position="192"/>
    </location>
</feature>
<dbReference type="RefSeq" id="WP_054777368.1">
    <property type="nucleotide sequence ID" value="NZ_BBBX01000012.1"/>
</dbReference>
<proteinExistence type="predicted"/>
<dbReference type="Pfam" id="PF12822">
    <property type="entry name" value="ECF_trnsprt"/>
    <property type="match status" value="1"/>
</dbReference>
<name>A0A0R2MUQ9_9LACO</name>
<dbReference type="Proteomes" id="UP000050969">
    <property type="component" value="Unassembled WGS sequence"/>
</dbReference>
<dbReference type="GO" id="GO:0022857">
    <property type="term" value="F:transmembrane transporter activity"/>
    <property type="evidence" value="ECO:0007669"/>
    <property type="project" value="InterPro"/>
</dbReference>
<keyword evidence="1" id="KW-0472">Membrane</keyword>